<organism evidence="2">
    <name type="scientific">Percolomonas cosmopolitus</name>
    <dbReference type="NCBI Taxonomy" id="63605"/>
    <lineage>
        <taxon>Eukaryota</taxon>
        <taxon>Discoba</taxon>
        <taxon>Heterolobosea</taxon>
        <taxon>Tetramitia</taxon>
        <taxon>Eutetramitia</taxon>
        <taxon>Percolomonadidae</taxon>
        <taxon>Percolomonas</taxon>
    </lineage>
</organism>
<feature type="compositionally biased region" description="Polar residues" evidence="1">
    <location>
        <begin position="208"/>
        <end position="217"/>
    </location>
</feature>
<dbReference type="AlphaFoldDB" id="A0A7S1KSK5"/>
<sequence>MYNNSMSSIANLPPKHRFLQKFTNEVKRKHLQPDFNVPNRSLKHHTPMILQDTGDDRGLSFVPLSKDTSRSAPPSINLRQLFNASLELHTRKQKENITPKTPSDDGSDFSSNSMGSGPTRPPLRIAPRRVQTPTPRIPLPSYQFSGGNQVHYGVEIRQKGEQEAPVQGAAQGVLQAEKPAPAKKAKKTTAPTTRKLKSLSSTEKDTPDTASSGSQDEQPYCCIKGCRKPVHNRLRHSLKVYTVEDCDPDFVARHWERVCAFHYFRDNYLFRKKTKSAKATNGKRKRSEDDEGPALKKRAGNHDEAQ</sequence>
<feature type="region of interest" description="Disordered" evidence="1">
    <location>
        <begin position="90"/>
        <end position="147"/>
    </location>
</feature>
<reference evidence="2" key="1">
    <citation type="submission" date="2021-01" db="EMBL/GenBank/DDBJ databases">
        <authorList>
            <person name="Corre E."/>
            <person name="Pelletier E."/>
            <person name="Niang G."/>
            <person name="Scheremetjew M."/>
            <person name="Finn R."/>
            <person name="Kale V."/>
            <person name="Holt S."/>
            <person name="Cochrane G."/>
            <person name="Meng A."/>
            <person name="Brown T."/>
            <person name="Cohen L."/>
        </authorList>
    </citation>
    <scope>NUCLEOTIDE SEQUENCE</scope>
    <source>
        <strain evidence="2">WS</strain>
    </source>
</reference>
<proteinExistence type="predicted"/>
<evidence type="ECO:0000313" key="2">
    <source>
        <dbReference type="EMBL" id="CAD9084336.1"/>
    </source>
</evidence>
<dbReference type="EMBL" id="HBGD01009214">
    <property type="protein sequence ID" value="CAD9084336.1"/>
    <property type="molecule type" value="Transcribed_RNA"/>
</dbReference>
<evidence type="ECO:0000256" key="1">
    <source>
        <dbReference type="SAM" id="MobiDB-lite"/>
    </source>
</evidence>
<feature type="region of interest" description="Disordered" evidence="1">
    <location>
        <begin position="274"/>
        <end position="306"/>
    </location>
</feature>
<feature type="compositionally biased region" description="Basic residues" evidence="1">
    <location>
        <begin position="274"/>
        <end position="285"/>
    </location>
</feature>
<feature type="region of interest" description="Disordered" evidence="1">
    <location>
        <begin position="174"/>
        <end position="217"/>
    </location>
</feature>
<name>A0A7S1KSK5_9EUKA</name>
<gene>
    <name evidence="2" type="ORF">PCOS0759_LOCUS7590</name>
</gene>
<accession>A0A7S1KSK5</accession>
<protein>
    <submittedName>
        <fullName evidence="2">Uncharacterized protein</fullName>
    </submittedName>
</protein>